<organism evidence="4 5">
    <name type="scientific">Plasmodium gaboni</name>
    <dbReference type="NCBI Taxonomy" id="647221"/>
    <lineage>
        <taxon>Eukaryota</taxon>
        <taxon>Sar</taxon>
        <taxon>Alveolata</taxon>
        <taxon>Apicomplexa</taxon>
        <taxon>Aconoidasida</taxon>
        <taxon>Haemosporida</taxon>
        <taxon>Plasmodiidae</taxon>
        <taxon>Plasmodium</taxon>
        <taxon>Plasmodium (Laverania)</taxon>
    </lineage>
</organism>
<sequence length="622" mass="73945">MNLEQFKNINKDLATNLFSQLSFLKNENKFLSHGKSLIKFLIGIAIFLVVLIFIKSCHPALTDKKKKIIEFFENFIFKKNNKDKITALIQSKELADAESTDSSDAEEDVNIDNKKAKRKKRHITNNSDEKGNDVKEKNIKRKNNGFEETDECDNESNLLSSDEESVAELDDWKKNEWIKWMDQTEEEWQLLKLWLEGEKNKWLEGKNKEYDIWLKHMDSKWTNYSKDIDEEYGSNLFKDSHTWNEKQWEKWMKTEGKEFMLQDFKRWLEESEGYLKSWLVKQWIQWKNMKILEWLMNEWRREEDEKWSLIEDTDQIRILNHKDRKEWLKWKERVTREKLEWKHWVELKENMNIYNKWKKWIKWKKNRLANFNEWSQNFIEKWIRDKQWNVWINERKTYTSQRKSLEQQFGDNIDSMNKLRKKKILKYFPLFNYKSDLESIVEVDKSEYKNIDENQEQKGETTLSVNVEKTEGLSVEKTVDLNAAKTSDPNAEKTVDLNAAKTSDSNAEKTVDLNAAKTSDSNAEKTVDLNAAKTSDSNTDKTGDVNLVKTTNYNVGKTTDQKVRHSLDQEVRQMIDQKVAQIINLDIESTTELKAEKKGGKAKAKTKVRTVDDDGNEINVQI</sequence>
<feature type="compositionally biased region" description="Basic and acidic residues" evidence="1">
    <location>
        <begin position="127"/>
        <end position="137"/>
    </location>
</feature>
<name>A0ABY1ULH4_9APIC</name>
<dbReference type="Pfam" id="PF12319">
    <property type="entry name" value="TryThrA_C"/>
    <property type="match status" value="1"/>
</dbReference>
<evidence type="ECO:0000313" key="4">
    <source>
        <dbReference type="EMBL" id="SOV13744.1"/>
    </source>
</evidence>
<keyword evidence="2" id="KW-0812">Transmembrane</keyword>
<evidence type="ECO:0000313" key="5">
    <source>
        <dbReference type="Proteomes" id="UP000831156"/>
    </source>
</evidence>
<proteinExistence type="predicted"/>
<keyword evidence="5" id="KW-1185">Reference proteome</keyword>
<feature type="compositionally biased region" description="Acidic residues" evidence="1">
    <location>
        <begin position="99"/>
        <end position="110"/>
    </location>
</feature>
<feature type="region of interest" description="Disordered" evidence="1">
    <location>
        <begin position="99"/>
        <end position="163"/>
    </location>
</feature>
<keyword evidence="2" id="KW-1133">Transmembrane helix</keyword>
<protein>
    <submittedName>
        <fullName evidence="4">Tryptophan/threonine-rich antigen</fullName>
    </submittedName>
</protein>
<feature type="transmembrane region" description="Helical" evidence="2">
    <location>
        <begin position="37"/>
        <end position="54"/>
    </location>
</feature>
<gene>
    <name evidence="4" type="ORF">PGABG01_0830400</name>
</gene>
<reference evidence="4" key="1">
    <citation type="submission" date="2016-09" db="EMBL/GenBank/DDBJ databases">
        <authorList>
            <consortium name="Pathogen Informatics"/>
            <person name="Sun Q."/>
            <person name="Inoue M."/>
        </authorList>
    </citation>
    <scope>NUCLEOTIDE SEQUENCE</scope>
</reference>
<dbReference type="EMBL" id="LT969431">
    <property type="protein sequence ID" value="SOV13744.1"/>
    <property type="molecule type" value="Genomic_DNA"/>
</dbReference>
<dbReference type="Proteomes" id="UP000831156">
    <property type="component" value="Chromosome 8"/>
</dbReference>
<evidence type="ECO:0000259" key="3">
    <source>
        <dbReference type="Pfam" id="PF12319"/>
    </source>
</evidence>
<feature type="region of interest" description="Disordered" evidence="1">
    <location>
        <begin position="482"/>
        <end position="524"/>
    </location>
</feature>
<dbReference type="InterPro" id="IPR022089">
    <property type="entry name" value="Plasmodium-antigen_C"/>
</dbReference>
<accession>A0ABY1ULH4</accession>
<keyword evidence="2" id="KW-0472">Membrane</keyword>
<evidence type="ECO:0000256" key="2">
    <source>
        <dbReference type="SAM" id="Phobius"/>
    </source>
</evidence>
<feature type="domain" description="Tryptophan/threonine-rich plasmodium antigen C-terminal" evidence="3">
    <location>
        <begin position="176"/>
        <end position="391"/>
    </location>
</feature>
<evidence type="ECO:0000256" key="1">
    <source>
        <dbReference type="SAM" id="MobiDB-lite"/>
    </source>
</evidence>